<gene>
    <name evidence="1" type="ORF">SNEC2469_LOCUS21317</name>
</gene>
<evidence type="ECO:0000313" key="2">
    <source>
        <dbReference type="Proteomes" id="UP000601435"/>
    </source>
</evidence>
<dbReference type="EMBL" id="CAJNJA010037763">
    <property type="protein sequence ID" value="CAE7737974.1"/>
    <property type="molecule type" value="Genomic_DNA"/>
</dbReference>
<dbReference type="OrthoDB" id="4253at2759"/>
<reference evidence="1" key="1">
    <citation type="submission" date="2021-02" db="EMBL/GenBank/DDBJ databases">
        <authorList>
            <person name="Dougan E. K."/>
            <person name="Rhodes N."/>
            <person name="Thang M."/>
            <person name="Chan C."/>
        </authorList>
    </citation>
    <scope>NUCLEOTIDE SEQUENCE</scope>
</reference>
<keyword evidence="2" id="KW-1185">Reference proteome</keyword>
<accession>A0A812XRW6</accession>
<dbReference type="GO" id="GO:0004601">
    <property type="term" value="F:peroxidase activity"/>
    <property type="evidence" value="ECO:0007669"/>
    <property type="project" value="InterPro"/>
</dbReference>
<organism evidence="1 2">
    <name type="scientific">Symbiodinium necroappetens</name>
    <dbReference type="NCBI Taxonomy" id="1628268"/>
    <lineage>
        <taxon>Eukaryota</taxon>
        <taxon>Sar</taxon>
        <taxon>Alveolata</taxon>
        <taxon>Dinophyceae</taxon>
        <taxon>Suessiales</taxon>
        <taxon>Symbiodiniaceae</taxon>
        <taxon>Symbiodinium</taxon>
    </lineage>
</organism>
<sequence>MAATCQGNSCASDDAVLLQSTPAAHSPVLGGLTGDSAEVMTGTGFKRDFQDEGLYYDLRTYTRNGTVFYPWMFSKTLAHDEQTGFPTKEDVDRVLAAEKKPTQGNLDAIVLSDSPNRVRKLEGLTNTRNKNDIGALPESAVFPFFYPIDSAESAFEMAEVYARALLRDVPFADYSTNPTVQMVVDSLNQFPSKTSHPTSAGLITEKTLFRGIGPGETVGPYVSQFLYKTHRYGAYLVEQRYEVELDPTNMLSMDGWRAVQNGENPASTVRDGTALAATGRVLGSIVHRDPLFQLYYQAALVALQQGVGTEGFDHAASTAWTTSGPPDIFASVAHVAVGALRTAWWQKWGVGMRIRPEAYAQRYELARTQPQLLADVPGLAALKNNIEVATDIINAVLADNGARVGNQTALLAVMYPEGSPTHPSLPGGHAAVAGACVTVLKAMLKTFDDDAGTIETKWVTGTRTASHSVDGQNLVGYSDADAADMTVNGELNKLASNVALGRDFGGVHFRADNDGGILAGEDYAISYLADKLKAYAEAHESPSRFWCHH</sequence>
<name>A0A812XRW6_9DINO</name>
<dbReference type="Proteomes" id="UP000601435">
    <property type="component" value="Unassembled WGS sequence"/>
</dbReference>
<dbReference type="AlphaFoldDB" id="A0A812XRW6"/>
<comment type="caution">
    <text evidence="1">The sequence shown here is derived from an EMBL/GenBank/DDBJ whole genome shotgun (WGS) entry which is preliminary data.</text>
</comment>
<dbReference type="Gene3D" id="1.10.606.10">
    <property type="entry name" value="Vanadium-containing Chloroperoxidase, domain 2"/>
    <property type="match status" value="1"/>
</dbReference>
<dbReference type="InterPro" id="IPR016119">
    <property type="entry name" value="Br/Cl_peroxidase_C"/>
</dbReference>
<dbReference type="SUPFAM" id="SSF48317">
    <property type="entry name" value="Acid phosphatase/Vanadium-dependent haloperoxidase"/>
    <property type="match status" value="1"/>
</dbReference>
<evidence type="ECO:0000313" key="1">
    <source>
        <dbReference type="EMBL" id="CAE7737974.1"/>
    </source>
</evidence>
<protein>
    <submittedName>
        <fullName evidence="1">Uncharacterized protein</fullName>
    </submittedName>
</protein>
<dbReference type="InterPro" id="IPR036938">
    <property type="entry name" value="PAP2/HPO_sf"/>
</dbReference>
<proteinExistence type="predicted"/>